<evidence type="ECO:0000256" key="3">
    <source>
        <dbReference type="PROSITE-ProRule" id="PRU00221"/>
    </source>
</evidence>
<feature type="repeat" description="WD" evidence="3">
    <location>
        <begin position="364"/>
        <end position="405"/>
    </location>
</feature>
<keyword evidence="2" id="KW-0677">Repeat</keyword>
<feature type="repeat" description="WD" evidence="3">
    <location>
        <begin position="540"/>
        <end position="584"/>
    </location>
</feature>
<dbReference type="EMBL" id="JBHMBK010000069">
    <property type="protein sequence ID" value="MFB9691064.1"/>
    <property type="molecule type" value="Genomic_DNA"/>
</dbReference>
<evidence type="ECO:0000256" key="1">
    <source>
        <dbReference type="ARBA" id="ARBA00022574"/>
    </source>
</evidence>
<feature type="region of interest" description="Disordered" evidence="4">
    <location>
        <begin position="231"/>
        <end position="260"/>
    </location>
</feature>
<keyword evidence="5" id="KW-1133">Transmembrane helix</keyword>
<dbReference type="InterPro" id="IPR012551">
    <property type="entry name" value="DUF1707_SHOCT-like"/>
</dbReference>
<feature type="domain" description="DUF1707" evidence="6">
    <location>
        <begin position="182"/>
        <end position="233"/>
    </location>
</feature>
<dbReference type="PROSITE" id="PS00678">
    <property type="entry name" value="WD_REPEATS_1"/>
    <property type="match status" value="3"/>
</dbReference>
<organism evidence="7 8">
    <name type="scientific">Amycolatopsis plumensis</name>
    <dbReference type="NCBI Taxonomy" id="236508"/>
    <lineage>
        <taxon>Bacteria</taxon>
        <taxon>Bacillati</taxon>
        <taxon>Actinomycetota</taxon>
        <taxon>Actinomycetes</taxon>
        <taxon>Pseudonocardiales</taxon>
        <taxon>Pseudonocardiaceae</taxon>
        <taxon>Amycolatopsis</taxon>
    </lineage>
</organism>
<evidence type="ECO:0000256" key="4">
    <source>
        <dbReference type="SAM" id="MobiDB-lite"/>
    </source>
</evidence>
<dbReference type="RefSeq" id="WP_378207477.1">
    <property type="nucleotide sequence ID" value="NZ_JBHMBK010000069.1"/>
</dbReference>
<name>A0ABV5UI20_9PSEU</name>
<feature type="transmembrane region" description="Helical" evidence="5">
    <location>
        <begin position="266"/>
        <end position="286"/>
    </location>
</feature>
<keyword evidence="5" id="KW-0472">Membrane</keyword>
<comment type="caution">
    <text evidence="7">The sequence shown here is derived from an EMBL/GenBank/DDBJ whole genome shotgun (WGS) entry which is preliminary data.</text>
</comment>
<dbReference type="PANTHER" id="PTHR40763">
    <property type="entry name" value="MEMBRANE PROTEIN-RELATED"/>
    <property type="match status" value="1"/>
</dbReference>
<dbReference type="Gene3D" id="2.130.10.10">
    <property type="entry name" value="YVTN repeat-like/Quinoprotein amine dehydrogenase"/>
    <property type="match status" value="2"/>
</dbReference>
<evidence type="ECO:0000259" key="6">
    <source>
        <dbReference type="Pfam" id="PF08044"/>
    </source>
</evidence>
<dbReference type="InterPro" id="IPR019775">
    <property type="entry name" value="WD40_repeat_CS"/>
</dbReference>
<dbReference type="Pfam" id="PF08044">
    <property type="entry name" value="DUF1707"/>
    <property type="match status" value="3"/>
</dbReference>
<gene>
    <name evidence="7" type="ORF">ACFFTO_43415</name>
</gene>
<dbReference type="InterPro" id="IPR020472">
    <property type="entry name" value="WD40_PAC1"/>
</dbReference>
<dbReference type="PROSITE" id="PS50082">
    <property type="entry name" value="WD_REPEATS_2"/>
    <property type="match status" value="2"/>
</dbReference>
<protein>
    <submittedName>
        <fullName evidence="7">DUF1707 domain-containing protein</fullName>
    </submittedName>
</protein>
<dbReference type="SUPFAM" id="SSF50978">
    <property type="entry name" value="WD40 repeat-like"/>
    <property type="match status" value="1"/>
</dbReference>
<evidence type="ECO:0000256" key="5">
    <source>
        <dbReference type="SAM" id="Phobius"/>
    </source>
</evidence>
<proteinExistence type="predicted"/>
<dbReference type="Pfam" id="PF00400">
    <property type="entry name" value="WD40"/>
    <property type="match status" value="3"/>
</dbReference>
<accession>A0ABV5UI20</accession>
<dbReference type="InterPro" id="IPR015943">
    <property type="entry name" value="WD40/YVTN_repeat-like_dom_sf"/>
</dbReference>
<keyword evidence="8" id="KW-1185">Reference proteome</keyword>
<dbReference type="Proteomes" id="UP001589535">
    <property type="component" value="Unassembled WGS sequence"/>
</dbReference>
<evidence type="ECO:0000313" key="7">
    <source>
        <dbReference type="EMBL" id="MFB9691064.1"/>
    </source>
</evidence>
<dbReference type="InterPro" id="IPR001680">
    <property type="entry name" value="WD40_rpt"/>
</dbReference>
<reference evidence="7 8" key="1">
    <citation type="submission" date="2024-09" db="EMBL/GenBank/DDBJ databases">
        <authorList>
            <person name="Sun Q."/>
            <person name="Mori K."/>
        </authorList>
    </citation>
    <scope>NUCLEOTIDE SEQUENCE [LARGE SCALE GENOMIC DNA]</scope>
    <source>
        <strain evidence="7 8">JCM 13852</strain>
    </source>
</reference>
<keyword evidence="5" id="KW-0812">Transmembrane</keyword>
<feature type="transmembrane region" description="Helical" evidence="5">
    <location>
        <begin position="292"/>
        <end position="312"/>
    </location>
</feature>
<feature type="domain" description="DUF1707" evidence="6">
    <location>
        <begin position="5"/>
        <end position="57"/>
    </location>
</feature>
<evidence type="ECO:0000313" key="8">
    <source>
        <dbReference type="Proteomes" id="UP001589535"/>
    </source>
</evidence>
<dbReference type="SMART" id="SM00320">
    <property type="entry name" value="WD40"/>
    <property type="match status" value="3"/>
</dbReference>
<dbReference type="PROSITE" id="PS50294">
    <property type="entry name" value="WD_REPEATS_REGION"/>
    <property type="match status" value="1"/>
</dbReference>
<sequence>MTGEVRIGDQARAAATRTLDTALREGRLDLAEYERRVVLVQAAKVRKDLTPAVADLPGSSGRTGPNLRVSAADRERALVRLAGALTDGRLEVRAYADAEELLNRAVTYADVDAVVGDLDAKASHIERDQAIARIEAAVAGGLLEPAEQHDRVAAVRRATTDAQLAALVADLPTGTGPARSPRASHADREAVVAQLHDAVEAGVLDLPEFDERVRAVYAARLRDELTRLVADLPHPEPPPAPPAALPPAPPIAPLPREQPSFETGMTTAKVAAVGWCVMVGIVILLGVAGLTVLALVLGTLSAIVFVGILVWAKRTVTAAMEAESAPRTGEPFLPAVEPFPGRGPTWVDVDPAEWTPKKRALGRHQGDLESITALVLPDGTPVAITGSRDNTARVWDLTDDSSRHTLSGHTHDVVGVAAMVLPDGVPVAVTVSTDRTARVWDLRDGSPRGTLPGLAPDPKTVRCLSLADGTPVAVVHNGFNAIQTWDLRDHKRRHNVREKDTFARMVPAVLPDGTPVAVVADWGNHLRVLNLANGKPRFRLTGHTQPVNAIDTTVLADGTPIVVSAGDDKTIRVWDLGRRTLLCTITGLVEAKEAVVCTALPDGTPVAVACDWEPGNTSVWNLRDGSELPYRFDFWGKLLSAVALPDRTLLLGFSDEARAAAVRQLR</sequence>
<dbReference type="PANTHER" id="PTHR40763:SF5">
    <property type="entry name" value="MEMBRANE PROTEIN"/>
    <property type="match status" value="1"/>
</dbReference>
<dbReference type="PRINTS" id="PR00320">
    <property type="entry name" value="GPROTEINBRPT"/>
</dbReference>
<keyword evidence="1 3" id="KW-0853">WD repeat</keyword>
<feature type="compositionally biased region" description="Pro residues" evidence="4">
    <location>
        <begin position="235"/>
        <end position="253"/>
    </location>
</feature>
<feature type="domain" description="DUF1707" evidence="6">
    <location>
        <begin position="122"/>
        <end position="172"/>
    </location>
</feature>
<evidence type="ECO:0000256" key="2">
    <source>
        <dbReference type="ARBA" id="ARBA00022737"/>
    </source>
</evidence>
<dbReference type="InterPro" id="IPR036322">
    <property type="entry name" value="WD40_repeat_dom_sf"/>
</dbReference>